<dbReference type="Proteomes" id="UP000215914">
    <property type="component" value="Unassembled WGS sequence"/>
</dbReference>
<organism evidence="1 2">
    <name type="scientific">Helianthus annuus</name>
    <name type="common">Common sunflower</name>
    <dbReference type="NCBI Taxonomy" id="4232"/>
    <lineage>
        <taxon>Eukaryota</taxon>
        <taxon>Viridiplantae</taxon>
        <taxon>Streptophyta</taxon>
        <taxon>Embryophyta</taxon>
        <taxon>Tracheophyta</taxon>
        <taxon>Spermatophyta</taxon>
        <taxon>Magnoliopsida</taxon>
        <taxon>eudicotyledons</taxon>
        <taxon>Gunneridae</taxon>
        <taxon>Pentapetalae</taxon>
        <taxon>asterids</taxon>
        <taxon>campanulids</taxon>
        <taxon>Asterales</taxon>
        <taxon>Asteraceae</taxon>
        <taxon>Asteroideae</taxon>
        <taxon>Heliantheae alliance</taxon>
        <taxon>Heliantheae</taxon>
        <taxon>Helianthus</taxon>
    </lineage>
</organism>
<dbReference type="Gene3D" id="3.40.50.150">
    <property type="entry name" value="Vaccinia Virus protein VP39"/>
    <property type="match status" value="1"/>
</dbReference>
<accession>A0A9K3EMC3</accession>
<gene>
    <name evidence="1" type="ORF">HanXRQr2_Chr13g0614371</name>
</gene>
<dbReference type="InterPro" id="IPR029063">
    <property type="entry name" value="SAM-dependent_MTases_sf"/>
</dbReference>
<dbReference type="EMBL" id="MNCJ02000328">
    <property type="protein sequence ID" value="KAF5775643.1"/>
    <property type="molecule type" value="Genomic_DNA"/>
</dbReference>
<evidence type="ECO:0000313" key="1">
    <source>
        <dbReference type="EMBL" id="KAF5775643.1"/>
    </source>
</evidence>
<proteinExistence type="predicted"/>
<reference evidence="1" key="1">
    <citation type="journal article" date="2017" name="Nature">
        <title>The sunflower genome provides insights into oil metabolism, flowering and Asterid evolution.</title>
        <authorList>
            <person name="Badouin H."/>
            <person name="Gouzy J."/>
            <person name="Grassa C.J."/>
            <person name="Murat F."/>
            <person name="Staton S.E."/>
            <person name="Cottret L."/>
            <person name="Lelandais-Briere C."/>
            <person name="Owens G.L."/>
            <person name="Carrere S."/>
            <person name="Mayjonade B."/>
            <person name="Legrand L."/>
            <person name="Gill N."/>
            <person name="Kane N.C."/>
            <person name="Bowers J.E."/>
            <person name="Hubner S."/>
            <person name="Bellec A."/>
            <person name="Berard A."/>
            <person name="Berges H."/>
            <person name="Blanchet N."/>
            <person name="Boniface M.C."/>
            <person name="Brunel D."/>
            <person name="Catrice O."/>
            <person name="Chaidir N."/>
            <person name="Claudel C."/>
            <person name="Donnadieu C."/>
            <person name="Faraut T."/>
            <person name="Fievet G."/>
            <person name="Helmstetter N."/>
            <person name="King M."/>
            <person name="Knapp S.J."/>
            <person name="Lai Z."/>
            <person name="Le Paslier M.C."/>
            <person name="Lippi Y."/>
            <person name="Lorenzon L."/>
            <person name="Mandel J.R."/>
            <person name="Marage G."/>
            <person name="Marchand G."/>
            <person name="Marquand E."/>
            <person name="Bret-Mestries E."/>
            <person name="Morien E."/>
            <person name="Nambeesan S."/>
            <person name="Nguyen T."/>
            <person name="Pegot-Espagnet P."/>
            <person name="Pouilly N."/>
            <person name="Raftis F."/>
            <person name="Sallet E."/>
            <person name="Schiex T."/>
            <person name="Thomas J."/>
            <person name="Vandecasteele C."/>
            <person name="Vares D."/>
            <person name="Vear F."/>
            <person name="Vautrin S."/>
            <person name="Crespi M."/>
            <person name="Mangin B."/>
            <person name="Burke J.M."/>
            <person name="Salse J."/>
            <person name="Munos S."/>
            <person name="Vincourt P."/>
            <person name="Rieseberg L.H."/>
            <person name="Langlade N.B."/>
        </authorList>
    </citation>
    <scope>NUCLEOTIDE SEQUENCE</scope>
    <source>
        <tissue evidence="1">Leaves</tissue>
    </source>
</reference>
<evidence type="ECO:0000313" key="2">
    <source>
        <dbReference type="Proteomes" id="UP000215914"/>
    </source>
</evidence>
<protein>
    <submittedName>
        <fullName evidence="1">Uncharacterized protein</fullName>
    </submittedName>
</protein>
<dbReference type="Gramene" id="mRNA:HanXRQr2_Chr13g0614371">
    <property type="protein sequence ID" value="CDS:HanXRQr2_Chr13g0614371.1"/>
    <property type="gene ID" value="HanXRQr2_Chr13g0614371"/>
</dbReference>
<dbReference type="AlphaFoldDB" id="A0A9K3EMC3"/>
<keyword evidence="2" id="KW-1185">Reference proteome</keyword>
<sequence length="71" mass="8270">MSMSELEAKIGAESSVDLVKVAQALHWFDHDAFDNQVKWILKKPHGVFAAWCYTNLKIDDEFDHVFHKFYA</sequence>
<dbReference type="PANTHER" id="PTHR45180">
    <property type="entry name" value="OS01G0307686 PROTEIN"/>
    <property type="match status" value="1"/>
</dbReference>
<dbReference type="PANTHER" id="PTHR45180:SF1">
    <property type="entry name" value="OS01G0307686 PROTEIN"/>
    <property type="match status" value="1"/>
</dbReference>
<comment type="caution">
    <text evidence="1">The sequence shown here is derived from an EMBL/GenBank/DDBJ whole genome shotgun (WGS) entry which is preliminary data.</text>
</comment>
<reference evidence="1" key="2">
    <citation type="submission" date="2020-06" db="EMBL/GenBank/DDBJ databases">
        <title>Helianthus annuus Genome sequencing and assembly Release 2.</title>
        <authorList>
            <person name="Gouzy J."/>
            <person name="Langlade N."/>
            <person name="Munos S."/>
        </authorList>
    </citation>
    <scope>NUCLEOTIDE SEQUENCE</scope>
    <source>
        <tissue evidence="1">Leaves</tissue>
    </source>
</reference>
<name>A0A9K3EMC3_HELAN</name>